<dbReference type="EMBL" id="MU006566">
    <property type="protein sequence ID" value="KAF2749275.1"/>
    <property type="molecule type" value="Genomic_DNA"/>
</dbReference>
<feature type="non-terminal residue" evidence="1">
    <location>
        <position position="63"/>
    </location>
</feature>
<reference evidence="1" key="1">
    <citation type="journal article" date="2020" name="Stud. Mycol.">
        <title>101 Dothideomycetes genomes: a test case for predicting lifestyles and emergence of pathogens.</title>
        <authorList>
            <person name="Haridas S."/>
            <person name="Albert R."/>
            <person name="Binder M."/>
            <person name="Bloem J."/>
            <person name="Labutti K."/>
            <person name="Salamov A."/>
            <person name="Andreopoulos B."/>
            <person name="Baker S."/>
            <person name="Barry K."/>
            <person name="Bills G."/>
            <person name="Bluhm B."/>
            <person name="Cannon C."/>
            <person name="Castanera R."/>
            <person name="Culley D."/>
            <person name="Daum C."/>
            <person name="Ezra D."/>
            <person name="Gonzalez J."/>
            <person name="Henrissat B."/>
            <person name="Kuo A."/>
            <person name="Liang C."/>
            <person name="Lipzen A."/>
            <person name="Lutzoni F."/>
            <person name="Magnuson J."/>
            <person name="Mondo S."/>
            <person name="Nolan M."/>
            <person name="Ohm R."/>
            <person name="Pangilinan J."/>
            <person name="Park H.-J."/>
            <person name="Ramirez L."/>
            <person name="Alfaro M."/>
            <person name="Sun H."/>
            <person name="Tritt A."/>
            <person name="Yoshinaga Y."/>
            <person name="Zwiers L.-H."/>
            <person name="Turgeon B."/>
            <person name="Goodwin S."/>
            <person name="Spatafora J."/>
            <person name="Crous P."/>
            <person name="Grigoriev I."/>
        </authorList>
    </citation>
    <scope>NUCLEOTIDE SEQUENCE</scope>
    <source>
        <strain evidence="1">CBS 119925</strain>
    </source>
</reference>
<proteinExistence type="predicted"/>
<sequence length="63" mass="6934">MLRLLSAKTTDHTEHCCSGCSVPRPVLMRAFSSHGTVPRVEVSHLCFSMPFAPHLRSSASRLP</sequence>
<name>A0A6A6VFD4_9PLEO</name>
<evidence type="ECO:0000313" key="2">
    <source>
        <dbReference type="Proteomes" id="UP000799440"/>
    </source>
</evidence>
<evidence type="ECO:0000313" key="1">
    <source>
        <dbReference type="EMBL" id="KAF2749275.1"/>
    </source>
</evidence>
<organism evidence="1 2">
    <name type="scientific">Sporormia fimetaria CBS 119925</name>
    <dbReference type="NCBI Taxonomy" id="1340428"/>
    <lineage>
        <taxon>Eukaryota</taxon>
        <taxon>Fungi</taxon>
        <taxon>Dikarya</taxon>
        <taxon>Ascomycota</taxon>
        <taxon>Pezizomycotina</taxon>
        <taxon>Dothideomycetes</taxon>
        <taxon>Pleosporomycetidae</taxon>
        <taxon>Pleosporales</taxon>
        <taxon>Sporormiaceae</taxon>
        <taxon>Sporormia</taxon>
    </lineage>
</organism>
<keyword evidence="2" id="KW-1185">Reference proteome</keyword>
<gene>
    <name evidence="1" type="ORF">M011DRAFT_465714</name>
</gene>
<dbReference type="Proteomes" id="UP000799440">
    <property type="component" value="Unassembled WGS sequence"/>
</dbReference>
<accession>A0A6A6VFD4</accession>
<dbReference type="AlphaFoldDB" id="A0A6A6VFD4"/>
<protein>
    <submittedName>
        <fullName evidence="1">Uncharacterized protein</fullName>
    </submittedName>
</protein>